<dbReference type="EMBL" id="CAJOBC010066012">
    <property type="protein sequence ID" value="CAF4226439.1"/>
    <property type="molecule type" value="Genomic_DNA"/>
</dbReference>
<dbReference type="Proteomes" id="UP000663829">
    <property type="component" value="Unassembled WGS sequence"/>
</dbReference>
<proteinExistence type="predicted"/>
<sequence length="541" mass="62267">MSTVPHFSSCTLNTTYCVRPPSSLPSFSPPYISPVTPIPTVFSRYNTSKKIGTTIRFSKHHFEFRNIQDNSDYNDINVQIFNRFKNNLKYLCVSFTSAAPPAVSIHSMFKVRPNYKRLFLDDILPNATRTDYGEILDDDDFNEEIKFNNDYFTESTTMNILQSTMPYEYLIHFSSMKNTLNQLIGHEQKFQQLLSYKPPFPITSFSLPPAHRDNINHWLENDFQQRIHDQIRTRTRSKCQLVKLLRWFNSKMMSTDETIVDLNYDIKLLNERCVDLRQTCDLQVGLMKMNQQLLDQLSISSQQQLVSTNLIDKLSVTIEKLHSSFAVQPVQQSFQKPSVTAKLTQSSSVSQSSLISSNHEHSKSNPSVPISITGSSIVRDLEPGKLFVGDKHFDIKIRIKHGASIKKLTHMVNNNWVDQHFNVSSHAIISISSIDMKHINSDKAIELINQLIQTLKRKHQHIKYTVVTIPPQFDPNLKASLQDQLNNEIDDFNQWLLSLSDIDIINCKFTRNMLAHDGIHLNDLGTRKLTEAIDVYLKNCI</sequence>
<keyword evidence="3" id="KW-1185">Reference proteome</keyword>
<dbReference type="Gene3D" id="3.40.50.1110">
    <property type="entry name" value="SGNH hydrolase"/>
    <property type="match status" value="1"/>
</dbReference>
<accession>A0A815HM24</accession>
<protein>
    <submittedName>
        <fullName evidence="1">Uncharacterized protein</fullName>
    </submittedName>
</protein>
<dbReference type="InterPro" id="IPR036514">
    <property type="entry name" value="SGNH_hydro_sf"/>
</dbReference>
<dbReference type="Proteomes" id="UP000681722">
    <property type="component" value="Unassembled WGS sequence"/>
</dbReference>
<name>A0A815HM24_9BILA</name>
<evidence type="ECO:0000313" key="3">
    <source>
        <dbReference type="Proteomes" id="UP000663829"/>
    </source>
</evidence>
<gene>
    <name evidence="1" type="ORF">GPM918_LOCUS31055</name>
    <name evidence="2" type="ORF">SRO942_LOCUS31689</name>
</gene>
<dbReference type="OrthoDB" id="10000628at2759"/>
<dbReference type="AlphaFoldDB" id="A0A815HM24"/>
<dbReference type="SUPFAM" id="SSF52266">
    <property type="entry name" value="SGNH hydrolase"/>
    <property type="match status" value="1"/>
</dbReference>
<comment type="caution">
    <text evidence="1">The sequence shown here is derived from an EMBL/GenBank/DDBJ whole genome shotgun (WGS) entry which is preliminary data.</text>
</comment>
<organism evidence="1 3">
    <name type="scientific">Didymodactylos carnosus</name>
    <dbReference type="NCBI Taxonomy" id="1234261"/>
    <lineage>
        <taxon>Eukaryota</taxon>
        <taxon>Metazoa</taxon>
        <taxon>Spiralia</taxon>
        <taxon>Gnathifera</taxon>
        <taxon>Rotifera</taxon>
        <taxon>Eurotatoria</taxon>
        <taxon>Bdelloidea</taxon>
        <taxon>Philodinida</taxon>
        <taxon>Philodinidae</taxon>
        <taxon>Didymodactylos</taxon>
    </lineage>
</organism>
<evidence type="ECO:0000313" key="1">
    <source>
        <dbReference type="EMBL" id="CAF1354019.1"/>
    </source>
</evidence>
<evidence type="ECO:0000313" key="2">
    <source>
        <dbReference type="EMBL" id="CAF4226439.1"/>
    </source>
</evidence>
<reference evidence="1" key="1">
    <citation type="submission" date="2021-02" db="EMBL/GenBank/DDBJ databases">
        <authorList>
            <person name="Nowell W R."/>
        </authorList>
    </citation>
    <scope>NUCLEOTIDE SEQUENCE</scope>
</reference>
<dbReference type="EMBL" id="CAJNOQ010015052">
    <property type="protein sequence ID" value="CAF1354019.1"/>
    <property type="molecule type" value="Genomic_DNA"/>
</dbReference>